<dbReference type="GO" id="GO:0080043">
    <property type="term" value="F:quercetin 3-O-glucosyltransferase activity"/>
    <property type="evidence" value="ECO:0007669"/>
    <property type="project" value="TreeGrafter"/>
</dbReference>
<dbReference type="PANTHER" id="PTHR11926">
    <property type="entry name" value="GLUCOSYL/GLUCURONOSYL TRANSFERASES"/>
    <property type="match status" value="1"/>
</dbReference>
<dbReference type="FunFam" id="3.40.50.2000:FF:000078">
    <property type="entry name" value="Glycosyltransferase"/>
    <property type="match status" value="1"/>
</dbReference>
<organism evidence="6 7">
    <name type="scientific">Lithospermum erythrorhizon</name>
    <name type="common">Purple gromwell</name>
    <name type="synonym">Lithospermum officinale var. erythrorhizon</name>
    <dbReference type="NCBI Taxonomy" id="34254"/>
    <lineage>
        <taxon>Eukaryota</taxon>
        <taxon>Viridiplantae</taxon>
        <taxon>Streptophyta</taxon>
        <taxon>Embryophyta</taxon>
        <taxon>Tracheophyta</taxon>
        <taxon>Spermatophyta</taxon>
        <taxon>Magnoliopsida</taxon>
        <taxon>eudicotyledons</taxon>
        <taxon>Gunneridae</taxon>
        <taxon>Pentapetalae</taxon>
        <taxon>asterids</taxon>
        <taxon>lamiids</taxon>
        <taxon>Boraginales</taxon>
        <taxon>Boraginaceae</taxon>
        <taxon>Boraginoideae</taxon>
        <taxon>Lithospermeae</taxon>
        <taxon>Lithospermum</taxon>
    </lineage>
</organism>
<dbReference type="EMBL" id="BAABME010008450">
    <property type="protein sequence ID" value="GAA0173120.1"/>
    <property type="molecule type" value="Genomic_DNA"/>
</dbReference>
<evidence type="ECO:0000313" key="7">
    <source>
        <dbReference type="Proteomes" id="UP001454036"/>
    </source>
</evidence>
<dbReference type="InterPro" id="IPR035595">
    <property type="entry name" value="UDP_glycos_trans_CS"/>
</dbReference>
<proteinExistence type="inferred from homology"/>
<dbReference type="CDD" id="cd03784">
    <property type="entry name" value="GT1_Gtf-like"/>
    <property type="match status" value="1"/>
</dbReference>
<sequence>MVDHLQKKPHSILVSYPLQGHVIPSVQLAIKLASSGFTITFINTQSIHHQITSKNQQSGHQEEDIFAEARRASPGLDIRYITVSDGLPVDFDRSLNHDQFMASLLHVFSAHVEEVLLKIILENKPNVSCLIADTFFVWPGHLAKKYGLLYISFWTEPALVFTLYYHMDLLRSNGHFGFIDAREDSIDYIPGVPRIEAKDLMSYLQTPDVSVTHQIIFKAFRDAKNADMVLCNTVEELEPQVISSIQKRVPFYAIGPLFPTSDFTSNNNVAMSLWAESDCSRWLDYQERGSVLYVSFGSYAHVRKIDLLKIANGLALSNVKFVWVMRPDIVDSDDADPLPDEFKKGTQDRGIIIPWCNQKQVISHPAIGGFLTHCGWNSILESIWCELPMLCFPLLTDQFTNRKLVVDDWKIGVDLCVVKNLVTPNEVAKNVKYLMTEESSRELRNAVKEIKNILDKAIQNGGSSWCNTTKYIKDLRLILENKNKRNLNV</sequence>
<evidence type="ECO:0000256" key="4">
    <source>
        <dbReference type="RuleBase" id="RU003718"/>
    </source>
</evidence>
<dbReference type="GO" id="GO:0080044">
    <property type="term" value="F:quercetin 7-O-glucosyltransferase activity"/>
    <property type="evidence" value="ECO:0007669"/>
    <property type="project" value="TreeGrafter"/>
</dbReference>
<dbReference type="Pfam" id="PF00201">
    <property type="entry name" value="UDPGT"/>
    <property type="match status" value="1"/>
</dbReference>
<accession>A0AAV3RDC6</accession>
<evidence type="ECO:0000256" key="5">
    <source>
        <dbReference type="RuleBase" id="RU362057"/>
    </source>
</evidence>
<name>A0AAV3RDC6_LITER</name>
<reference evidence="6 7" key="1">
    <citation type="submission" date="2024-01" db="EMBL/GenBank/DDBJ databases">
        <title>The complete chloroplast genome sequence of Lithospermum erythrorhizon: insights into the phylogenetic relationship among Boraginaceae species and the maternal lineages of purple gromwells.</title>
        <authorList>
            <person name="Okada T."/>
            <person name="Watanabe K."/>
        </authorList>
    </citation>
    <scope>NUCLEOTIDE SEQUENCE [LARGE SCALE GENOMIC DNA]</scope>
</reference>
<comment type="similarity">
    <text evidence="1 4">Belongs to the UDP-glycosyltransferase family.</text>
</comment>
<protein>
    <recommendedName>
        <fullName evidence="5">Glycosyltransferase</fullName>
        <ecNumber evidence="5">2.4.1.-</ecNumber>
    </recommendedName>
</protein>
<dbReference type="EC" id="2.4.1.-" evidence="5"/>
<evidence type="ECO:0000256" key="3">
    <source>
        <dbReference type="ARBA" id="ARBA00022679"/>
    </source>
</evidence>
<keyword evidence="3 4" id="KW-0808">Transferase</keyword>
<dbReference type="InterPro" id="IPR002213">
    <property type="entry name" value="UDP_glucos_trans"/>
</dbReference>
<dbReference type="AlphaFoldDB" id="A0AAV3RDC6"/>
<evidence type="ECO:0000313" key="6">
    <source>
        <dbReference type="EMBL" id="GAA0173120.1"/>
    </source>
</evidence>
<evidence type="ECO:0000256" key="1">
    <source>
        <dbReference type="ARBA" id="ARBA00009995"/>
    </source>
</evidence>
<keyword evidence="7" id="KW-1185">Reference proteome</keyword>
<dbReference type="Proteomes" id="UP001454036">
    <property type="component" value="Unassembled WGS sequence"/>
</dbReference>
<evidence type="ECO:0000256" key="2">
    <source>
        <dbReference type="ARBA" id="ARBA00022676"/>
    </source>
</evidence>
<dbReference type="Gene3D" id="3.40.50.2000">
    <property type="entry name" value="Glycogen Phosphorylase B"/>
    <property type="match status" value="2"/>
</dbReference>
<dbReference type="SUPFAM" id="SSF53756">
    <property type="entry name" value="UDP-Glycosyltransferase/glycogen phosphorylase"/>
    <property type="match status" value="1"/>
</dbReference>
<dbReference type="PROSITE" id="PS00375">
    <property type="entry name" value="UDPGT"/>
    <property type="match status" value="1"/>
</dbReference>
<comment type="caution">
    <text evidence="6">The sequence shown here is derived from an EMBL/GenBank/DDBJ whole genome shotgun (WGS) entry which is preliminary data.</text>
</comment>
<keyword evidence="2 4" id="KW-0328">Glycosyltransferase</keyword>
<dbReference type="PANTHER" id="PTHR11926:SF774">
    <property type="entry name" value="UDP-GLYCOSYLTRANSFERASE 85A1-RELATED"/>
    <property type="match status" value="1"/>
</dbReference>
<gene>
    <name evidence="6" type="ORF">LIER_26800</name>
</gene>